<dbReference type="RefSeq" id="WP_213368754.1">
    <property type="nucleotide sequence ID" value="NZ_BSFJ01000035.1"/>
</dbReference>
<keyword evidence="3" id="KW-1185">Reference proteome</keyword>
<sequence length="143" mass="14221">MKYSIFAVVMAGCLSVGAMGSAKADDACLAAGRLTQAVGSVMVDRGNGFVPGVIGTSLRGGDKIAVRGQGRAVVDFGDDRTLMVPASTTETIRVPGCGMLQTNASGISPTVGTFGMLAIAGATAAAISTTDSKSGTVFFPVSP</sequence>
<feature type="chain" id="PRO_5040922259" description="Secreted protein" evidence="1">
    <location>
        <begin position="25"/>
        <end position="143"/>
    </location>
</feature>
<evidence type="ECO:0000313" key="3">
    <source>
        <dbReference type="Proteomes" id="UP001143370"/>
    </source>
</evidence>
<name>A0A9W6JE92_9HYPH</name>
<keyword evidence="1" id="KW-0732">Signal</keyword>
<dbReference type="AlphaFoldDB" id="A0A9W6JE92"/>
<accession>A0A9W6JE92</accession>
<evidence type="ECO:0000256" key="1">
    <source>
        <dbReference type="SAM" id="SignalP"/>
    </source>
</evidence>
<evidence type="ECO:0000313" key="2">
    <source>
        <dbReference type="EMBL" id="GLK74134.1"/>
    </source>
</evidence>
<feature type="signal peptide" evidence="1">
    <location>
        <begin position="1"/>
        <end position="24"/>
    </location>
</feature>
<reference evidence="2" key="2">
    <citation type="submission" date="2023-01" db="EMBL/GenBank/DDBJ databases">
        <authorList>
            <person name="Sun Q."/>
            <person name="Evtushenko L."/>
        </authorList>
    </citation>
    <scope>NUCLEOTIDE SEQUENCE</scope>
    <source>
        <strain evidence="2">VKM B-2484</strain>
    </source>
</reference>
<proteinExistence type="predicted"/>
<organism evidence="2 3">
    <name type="scientific">Ancylobacter dichloromethanicus</name>
    <dbReference type="NCBI Taxonomy" id="518825"/>
    <lineage>
        <taxon>Bacteria</taxon>
        <taxon>Pseudomonadati</taxon>
        <taxon>Pseudomonadota</taxon>
        <taxon>Alphaproteobacteria</taxon>
        <taxon>Hyphomicrobiales</taxon>
        <taxon>Xanthobacteraceae</taxon>
        <taxon>Ancylobacter</taxon>
    </lineage>
</organism>
<protein>
    <recommendedName>
        <fullName evidence="4">Secreted protein</fullName>
    </recommendedName>
</protein>
<comment type="caution">
    <text evidence="2">The sequence shown here is derived from an EMBL/GenBank/DDBJ whole genome shotgun (WGS) entry which is preliminary data.</text>
</comment>
<dbReference type="Proteomes" id="UP001143370">
    <property type="component" value="Unassembled WGS sequence"/>
</dbReference>
<dbReference type="EMBL" id="BSFJ01000035">
    <property type="protein sequence ID" value="GLK74134.1"/>
    <property type="molecule type" value="Genomic_DNA"/>
</dbReference>
<gene>
    <name evidence="2" type="ORF">GCM10017643_42520</name>
</gene>
<reference evidence="2" key="1">
    <citation type="journal article" date="2014" name="Int. J. Syst. Evol. Microbiol.">
        <title>Complete genome sequence of Corynebacterium casei LMG S-19264T (=DSM 44701T), isolated from a smear-ripened cheese.</title>
        <authorList>
            <consortium name="US DOE Joint Genome Institute (JGI-PGF)"/>
            <person name="Walter F."/>
            <person name="Albersmeier A."/>
            <person name="Kalinowski J."/>
            <person name="Ruckert C."/>
        </authorList>
    </citation>
    <scope>NUCLEOTIDE SEQUENCE</scope>
    <source>
        <strain evidence="2">VKM B-2484</strain>
    </source>
</reference>
<evidence type="ECO:0008006" key="4">
    <source>
        <dbReference type="Google" id="ProtNLM"/>
    </source>
</evidence>